<sequence length="187" mass="22127">AEFPLFSTLPAELRNQIWQDALPDKIGQLLYFYKKGCWCPRRLVEGDQGYDPDNDELNLAYEFRHELLNHVRIDVPGYFVNREAHSIASTWVRGQGLKLCSHKGKLIFVRPFDPLLDTLYVPLEKWSDFLNEPHDRQFQPDLLYRDLDFPGIYFTRIAIPTTILEDDPDPLPAFFECYERFERLFII</sequence>
<accession>A0A1L9VCX7</accession>
<dbReference type="InterPro" id="IPR045518">
    <property type="entry name" value="2EXR"/>
</dbReference>
<dbReference type="GeneID" id="34466664"/>
<dbReference type="Proteomes" id="UP000184300">
    <property type="component" value="Unassembled WGS sequence"/>
</dbReference>
<dbReference type="VEuPathDB" id="FungiDB:ASPGLDRAFT_86825"/>
<dbReference type="RefSeq" id="XP_022398486.1">
    <property type="nucleotide sequence ID" value="XM_022550404.1"/>
</dbReference>
<dbReference type="Pfam" id="PF20150">
    <property type="entry name" value="2EXR"/>
    <property type="match status" value="1"/>
</dbReference>
<organism evidence="2 3">
    <name type="scientific">Aspergillus glaucus CBS 516.65</name>
    <dbReference type="NCBI Taxonomy" id="1160497"/>
    <lineage>
        <taxon>Eukaryota</taxon>
        <taxon>Fungi</taxon>
        <taxon>Dikarya</taxon>
        <taxon>Ascomycota</taxon>
        <taxon>Pezizomycotina</taxon>
        <taxon>Eurotiomycetes</taxon>
        <taxon>Eurotiomycetidae</taxon>
        <taxon>Eurotiales</taxon>
        <taxon>Aspergillaceae</taxon>
        <taxon>Aspergillus</taxon>
        <taxon>Aspergillus subgen. Aspergillus</taxon>
    </lineage>
</organism>
<evidence type="ECO:0000313" key="3">
    <source>
        <dbReference type="Proteomes" id="UP000184300"/>
    </source>
</evidence>
<feature type="non-terminal residue" evidence="2">
    <location>
        <position position="1"/>
    </location>
</feature>
<dbReference type="EMBL" id="KV878904">
    <property type="protein sequence ID" value="OJJ81788.1"/>
    <property type="molecule type" value="Genomic_DNA"/>
</dbReference>
<dbReference type="OrthoDB" id="3546385at2759"/>
<feature type="domain" description="2EXR" evidence="1">
    <location>
        <begin position="3"/>
        <end position="102"/>
    </location>
</feature>
<name>A0A1L9VCX7_ASPGL</name>
<evidence type="ECO:0000259" key="1">
    <source>
        <dbReference type="Pfam" id="PF20150"/>
    </source>
</evidence>
<protein>
    <recommendedName>
        <fullName evidence="1">2EXR domain-containing protein</fullName>
    </recommendedName>
</protein>
<keyword evidence="3" id="KW-1185">Reference proteome</keyword>
<proteinExistence type="predicted"/>
<dbReference type="AlphaFoldDB" id="A0A1L9VCX7"/>
<gene>
    <name evidence="2" type="ORF">ASPGLDRAFT_86825</name>
</gene>
<reference evidence="3" key="1">
    <citation type="journal article" date="2017" name="Genome Biol.">
        <title>Comparative genomics reveals high biological diversity and specific adaptations in the industrially and medically important fungal genus Aspergillus.</title>
        <authorList>
            <person name="de Vries R.P."/>
            <person name="Riley R."/>
            <person name="Wiebenga A."/>
            <person name="Aguilar-Osorio G."/>
            <person name="Amillis S."/>
            <person name="Uchima C.A."/>
            <person name="Anderluh G."/>
            <person name="Asadollahi M."/>
            <person name="Askin M."/>
            <person name="Barry K."/>
            <person name="Battaglia E."/>
            <person name="Bayram O."/>
            <person name="Benocci T."/>
            <person name="Braus-Stromeyer S.A."/>
            <person name="Caldana C."/>
            <person name="Canovas D."/>
            <person name="Cerqueira G.C."/>
            <person name="Chen F."/>
            <person name="Chen W."/>
            <person name="Choi C."/>
            <person name="Clum A."/>
            <person name="Dos Santos R.A."/>
            <person name="Damasio A.R."/>
            <person name="Diallinas G."/>
            <person name="Emri T."/>
            <person name="Fekete E."/>
            <person name="Flipphi M."/>
            <person name="Freyberg S."/>
            <person name="Gallo A."/>
            <person name="Gournas C."/>
            <person name="Habgood R."/>
            <person name="Hainaut M."/>
            <person name="Harispe M.L."/>
            <person name="Henrissat B."/>
            <person name="Hilden K.S."/>
            <person name="Hope R."/>
            <person name="Hossain A."/>
            <person name="Karabika E."/>
            <person name="Karaffa L."/>
            <person name="Karanyi Z."/>
            <person name="Krasevec N."/>
            <person name="Kuo A."/>
            <person name="Kusch H."/>
            <person name="LaButti K."/>
            <person name="Lagendijk E.L."/>
            <person name="Lapidus A."/>
            <person name="Levasseur A."/>
            <person name="Lindquist E."/>
            <person name="Lipzen A."/>
            <person name="Logrieco A.F."/>
            <person name="MacCabe A."/>
            <person name="Maekelae M.R."/>
            <person name="Malavazi I."/>
            <person name="Melin P."/>
            <person name="Meyer V."/>
            <person name="Mielnichuk N."/>
            <person name="Miskei M."/>
            <person name="Molnar A.P."/>
            <person name="Mule G."/>
            <person name="Ngan C.Y."/>
            <person name="Orejas M."/>
            <person name="Orosz E."/>
            <person name="Ouedraogo J.P."/>
            <person name="Overkamp K.M."/>
            <person name="Park H.-S."/>
            <person name="Perrone G."/>
            <person name="Piumi F."/>
            <person name="Punt P.J."/>
            <person name="Ram A.F."/>
            <person name="Ramon A."/>
            <person name="Rauscher S."/>
            <person name="Record E."/>
            <person name="Riano-Pachon D.M."/>
            <person name="Robert V."/>
            <person name="Roehrig J."/>
            <person name="Ruller R."/>
            <person name="Salamov A."/>
            <person name="Salih N.S."/>
            <person name="Samson R.A."/>
            <person name="Sandor E."/>
            <person name="Sanguinetti M."/>
            <person name="Schuetze T."/>
            <person name="Sepcic K."/>
            <person name="Shelest E."/>
            <person name="Sherlock G."/>
            <person name="Sophianopoulou V."/>
            <person name="Squina F.M."/>
            <person name="Sun H."/>
            <person name="Susca A."/>
            <person name="Todd R.B."/>
            <person name="Tsang A."/>
            <person name="Unkles S.E."/>
            <person name="van de Wiele N."/>
            <person name="van Rossen-Uffink D."/>
            <person name="Oliveira J.V."/>
            <person name="Vesth T.C."/>
            <person name="Visser J."/>
            <person name="Yu J.-H."/>
            <person name="Zhou M."/>
            <person name="Andersen M.R."/>
            <person name="Archer D.B."/>
            <person name="Baker S.E."/>
            <person name="Benoit I."/>
            <person name="Brakhage A.A."/>
            <person name="Braus G.H."/>
            <person name="Fischer R."/>
            <person name="Frisvad J.C."/>
            <person name="Goldman G.H."/>
            <person name="Houbraken J."/>
            <person name="Oakley B."/>
            <person name="Pocsi I."/>
            <person name="Scazzocchio C."/>
            <person name="Seiboth B."/>
            <person name="vanKuyk P.A."/>
            <person name="Wortman J."/>
            <person name="Dyer P.S."/>
            <person name="Grigoriev I.V."/>
        </authorList>
    </citation>
    <scope>NUCLEOTIDE SEQUENCE [LARGE SCALE GENOMIC DNA]</scope>
    <source>
        <strain evidence="3">CBS 516.65</strain>
    </source>
</reference>
<feature type="non-terminal residue" evidence="2">
    <location>
        <position position="187"/>
    </location>
</feature>
<evidence type="ECO:0000313" key="2">
    <source>
        <dbReference type="EMBL" id="OJJ81788.1"/>
    </source>
</evidence>